<accession>A0ACC2KY57</accession>
<sequence length="190" mass="21822">MELGKSDGYQILVSSIRLQRLYFISGGNLGKEQSWLPHWTMFVVAMDDTKIAECCRGLGADVIMTSESCWNGTERCNEALQKLEKKFSTGERKSTHNFHICCFILEFRYWPEVYILSSDAFVLVTGQSYDSKFLRIYPELPPTPLQLEEDLEKLKVLENGYKMKVTKVNHDAHAVDTPGIESLMRERNIS</sequence>
<protein>
    <submittedName>
        <fullName evidence="1">Uncharacterized protein</fullName>
    </submittedName>
</protein>
<evidence type="ECO:0000313" key="2">
    <source>
        <dbReference type="Proteomes" id="UP001234297"/>
    </source>
</evidence>
<comment type="caution">
    <text evidence="1">The sequence shown here is derived from an EMBL/GenBank/DDBJ whole genome shotgun (WGS) entry which is preliminary data.</text>
</comment>
<evidence type="ECO:0000313" key="1">
    <source>
        <dbReference type="EMBL" id="KAJ8626154.1"/>
    </source>
</evidence>
<dbReference type="EMBL" id="CM056814">
    <property type="protein sequence ID" value="KAJ8626154.1"/>
    <property type="molecule type" value="Genomic_DNA"/>
</dbReference>
<dbReference type="Proteomes" id="UP001234297">
    <property type="component" value="Chromosome 6"/>
</dbReference>
<name>A0ACC2KY57_PERAE</name>
<keyword evidence="2" id="KW-1185">Reference proteome</keyword>
<organism evidence="1 2">
    <name type="scientific">Persea americana</name>
    <name type="common">Avocado</name>
    <dbReference type="NCBI Taxonomy" id="3435"/>
    <lineage>
        <taxon>Eukaryota</taxon>
        <taxon>Viridiplantae</taxon>
        <taxon>Streptophyta</taxon>
        <taxon>Embryophyta</taxon>
        <taxon>Tracheophyta</taxon>
        <taxon>Spermatophyta</taxon>
        <taxon>Magnoliopsida</taxon>
        <taxon>Magnoliidae</taxon>
        <taxon>Laurales</taxon>
        <taxon>Lauraceae</taxon>
        <taxon>Persea</taxon>
    </lineage>
</organism>
<reference evidence="1 2" key="1">
    <citation type="journal article" date="2022" name="Hortic Res">
        <title>A haplotype resolved chromosomal level avocado genome allows analysis of novel avocado genes.</title>
        <authorList>
            <person name="Nath O."/>
            <person name="Fletcher S.J."/>
            <person name="Hayward A."/>
            <person name="Shaw L.M."/>
            <person name="Masouleh A.K."/>
            <person name="Furtado A."/>
            <person name="Henry R.J."/>
            <person name="Mitter N."/>
        </authorList>
    </citation>
    <scope>NUCLEOTIDE SEQUENCE [LARGE SCALE GENOMIC DNA]</scope>
    <source>
        <strain evidence="2">cv. Hass</strain>
    </source>
</reference>
<proteinExistence type="predicted"/>
<gene>
    <name evidence="1" type="ORF">MRB53_019461</name>
</gene>